<evidence type="ECO:0000313" key="8">
    <source>
        <dbReference type="Proteomes" id="UP000831290"/>
    </source>
</evidence>
<dbReference type="PANTHER" id="PTHR30290:SF10">
    <property type="entry name" value="PERIPLASMIC OLIGOPEPTIDE-BINDING PROTEIN-RELATED"/>
    <property type="match status" value="1"/>
</dbReference>
<dbReference type="PROSITE" id="PS51257">
    <property type="entry name" value="PROKAR_LIPOPROTEIN"/>
    <property type="match status" value="1"/>
</dbReference>
<dbReference type="GO" id="GO:0015833">
    <property type="term" value="P:peptide transport"/>
    <property type="evidence" value="ECO:0007669"/>
    <property type="project" value="TreeGrafter"/>
</dbReference>
<feature type="domain" description="Solute-binding protein family 5" evidence="6">
    <location>
        <begin position="81"/>
        <end position="458"/>
    </location>
</feature>
<reference evidence="7" key="1">
    <citation type="submission" date="2022-03" db="EMBL/GenBank/DDBJ databases">
        <title>Description of Abyssus ytuae gen. nov., sp. nov., a novel member of the family Flavobacteriaceae isolated from the sediment of Mariana Trench.</title>
        <authorList>
            <person name="Zhang J."/>
            <person name="Xu X."/>
        </authorList>
    </citation>
    <scope>NUCLEOTIDE SEQUENCE</scope>
    <source>
        <strain evidence="7">MT3330</strain>
    </source>
</reference>
<dbReference type="PIRSF" id="PIRSF002741">
    <property type="entry name" value="MppA"/>
    <property type="match status" value="1"/>
</dbReference>
<dbReference type="InterPro" id="IPR039424">
    <property type="entry name" value="SBP_5"/>
</dbReference>
<evidence type="ECO:0000256" key="5">
    <source>
        <dbReference type="SAM" id="Phobius"/>
    </source>
</evidence>
<evidence type="ECO:0000313" key="7">
    <source>
        <dbReference type="EMBL" id="UOB18236.1"/>
    </source>
</evidence>
<dbReference type="Gene3D" id="3.90.76.10">
    <property type="entry name" value="Dipeptide-binding Protein, Domain 1"/>
    <property type="match status" value="1"/>
</dbReference>
<evidence type="ECO:0000259" key="6">
    <source>
        <dbReference type="Pfam" id="PF00496"/>
    </source>
</evidence>
<dbReference type="Gene3D" id="3.10.105.10">
    <property type="entry name" value="Dipeptide-binding Protein, Domain 3"/>
    <property type="match status" value="1"/>
</dbReference>
<accession>A0A9E7CTK5</accession>
<comment type="subcellular location">
    <subcellularLocation>
        <location evidence="1">Cell envelope</location>
    </subcellularLocation>
</comment>
<sequence>MIKYRFINLQHLIVYFSISCAFAILLSCRSNENSEKDRLVFRYNEHTNILSLDPAFARVIGDIWAVNQLFNGLVQLDDSLNVKPDIAKRWEIKDSALTYSFVLRNDVFFHKHELFGKDSTRLVHAQDFEYSFNRLSDGKVASPGKWVMNYIESFKAENDSVFTIHLKQPFPAFLGLLTNKYCSVVPKEIAEYYGSDFRRNPIGTGPFKFKLWEENVKLVLRRNPLYYEKDSIDQQLPYLEAVAITFLPDKQSEFLQFIQGNLDFLNYLDASYKDELLTTTGSLQPKYKKNVKMITAPYLNTEYLGIYMESSKKELASNLFRKALNYGFDREKMVTYLRNGIVTPAINGFIPKGLPGFNNLKGYTYNPQKATQLIREYKALSGNPTPEITITTDANYVDVCEFIQREIEKTGVKVNIDVVPSSTLRQSKATGKLDIFRASWIADYPDAENYLSLFYSKNFIPNGPNYTHFKDSLFDDLYEKALTEVVPETRYELYQKMDSLIIAKAPVIPLYYDQAIRFTRKNVTGLGSNPINLLNLKTVKKTIPQTYFEE</sequence>
<dbReference type="Proteomes" id="UP000831290">
    <property type="component" value="Chromosome"/>
</dbReference>
<evidence type="ECO:0000256" key="3">
    <source>
        <dbReference type="ARBA" id="ARBA00022448"/>
    </source>
</evidence>
<proteinExistence type="inferred from homology"/>
<keyword evidence="8" id="KW-1185">Reference proteome</keyword>
<dbReference type="InterPro" id="IPR000914">
    <property type="entry name" value="SBP_5_dom"/>
</dbReference>
<feature type="transmembrane region" description="Helical" evidence="5">
    <location>
        <begin position="7"/>
        <end position="26"/>
    </location>
</feature>
<keyword evidence="5" id="KW-1133">Transmembrane helix</keyword>
<name>A0A9E7CTK5_9FLAO</name>
<evidence type="ECO:0000256" key="4">
    <source>
        <dbReference type="ARBA" id="ARBA00022729"/>
    </source>
</evidence>
<keyword evidence="5" id="KW-0812">Transmembrane</keyword>
<keyword evidence="3" id="KW-0813">Transport</keyword>
<dbReference type="Gene3D" id="3.40.190.10">
    <property type="entry name" value="Periplasmic binding protein-like II"/>
    <property type="match status" value="1"/>
</dbReference>
<dbReference type="CDD" id="cd00995">
    <property type="entry name" value="PBP2_NikA_DppA_OppA_like"/>
    <property type="match status" value="1"/>
</dbReference>
<dbReference type="SUPFAM" id="SSF53850">
    <property type="entry name" value="Periplasmic binding protein-like II"/>
    <property type="match status" value="1"/>
</dbReference>
<comment type="similarity">
    <text evidence="2">Belongs to the bacterial solute-binding protein 5 family.</text>
</comment>
<dbReference type="GO" id="GO:0043190">
    <property type="term" value="C:ATP-binding cassette (ABC) transporter complex"/>
    <property type="evidence" value="ECO:0007669"/>
    <property type="project" value="InterPro"/>
</dbReference>
<dbReference type="RefSeq" id="WP_255844306.1">
    <property type="nucleotide sequence ID" value="NZ_CP094358.1"/>
</dbReference>
<evidence type="ECO:0000256" key="1">
    <source>
        <dbReference type="ARBA" id="ARBA00004196"/>
    </source>
</evidence>
<gene>
    <name evidence="7" type="ORF">MQE35_02805</name>
</gene>
<keyword evidence="4" id="KW-0732">Signal</keyword>
<dbReference type="GO" id="GO:0030288">
    <property type="term" value="C:outer membrane-bounded periplasmic space"/>
    <property type="evidence" value="ECO:0007669"/>
    <property type="project" value="UniProtKB-ARBA"/>
</dbReference>
<keyword evidence="5" id="KW-0472">Membrane</keyword>
<dbReference type="Pfam" id="PF00496">
    <property type="entry name" value="SBP_bac_5"/>
    <property type="match status" value="1"/>
</dbReference>
<dbReference type="KEGG" id="fbm:MQE35_02805"/>
<dbReference type="PANTHER" id="PTHR30290">
    <property type="entry name" value="PERIPLASMIC BINDING COMPONENT OF ABC TRANSPORTER"/>
    <property type="match status" value="1"/>
</dbReference>
<evidence type="ECO:0000256" key="2">
    <source>
        <dbReference type="ARBA" id="ARBA00005695"/>
    </source>
</evidence>
<organism evidence="7 8">
    <name type="scientific">Abyssalbus ytuae</name>
    <dbReference type="NCBI Taxonomy" id="2926907"/>
    <lineage>
        <taxon>Bacteria</taxon>
        <taxon>Pseudomonadati</taxon>
        <taxon>Bacteroidota</taxon>
        <taxon>Flavobacteriia</taxon>
        <taxon>Flavobacteriales</taxon>
        <taxon>Flavobacteriaceae</taxon>
        <taxon>Abyssalbus</taxon>
    </lineage>
</organism>
<dbReference type="EMBL" id="CP094358">
    <property type="protein sequence ID" value="UOB18236.1"/>
    <property type="molecule type" value="Genomic_DNA"/>
</dbReference>
<dbReference type="GO" id="GO:1904680">
    <property type="term" value="F:peptide transmembrane transporter activity"/>
    <property type="evidence" value="ECO:0007669"/>
    <property type="project" value="TreeGrafter"/>
</dbReference>
<protein>
    <submittedName>
        <fullName evidence="7">ABC transporter substrate-binding protein</fullName>
    </submittedName>
</protein>
<dbReference type="InterPro" id="IPR030678">
    <property type="entry name" value="Peptide/Ni-bd"/>
</dbReference>
<dbReference type="AlphaFoldDB" id="A0A9E7CTK5"/>